<dbReference type="AlphaFoldDB" id="A0A368N2W7"/>
<sequence>MKKVLLLMIGFLTFSSCKTKQVDPEKLPKDIALKPERENGNLEQELALEAERLRSLRATIDSLANSRNCTHAEEWRISPLGSKPCGGPASYIAYHKENEEEIIPKIQEFTKRQADYNRKRNLFSDCAIEPQPSGLRCESGKAVLIKDGSTLQID</sequence>
<dbReference type="RefSeq" id="WP_114302853.1">
    <property type="nucleotide sequence ID" value="NZ_QPIE01000002.1"/>
</dbReference>
<dbReference type="OrthoDB" id="5526158at2"/>
<reference evidence="1 2" key="1">
    <citation type="submission" date="2018-07" db="EMBL/GenBank/DDBJ databases">
        <title>Chryseobacterium lacus sp. nov., isolated from lake water.</title>
        <authorList>
            <person name="Li C.-M."/>
        </authorList>
    </citation>
    <scope>NUCLEOTIDE SEQUENCE [LARGE SCALE GENOMIC DNA]</scope>
    <source>
        <strain evidence="1 2">YLOS41</strain>
    </source>
</reference>
<dbReference type="EMBL" id="QPIE01000002">
    <property type="protein sequence ID" value="RCU43871.1"/>
    <property type="molecule type" value="Genomic_DNA"/>
</dbReference>
<gene>
    <name evidence="1" type="ORF">DQ356_02245</name>
</gene>
<name>A0A368N2W7_9FLAO</name>
<dbReference type="PROSITE" id="PS51257">
    <property type="entry name" value="PROKAR_LIPOPROTEIN"/>
    <property type="match status" value="1"/>
</dbReference>
<evidence type="ECO:0000313" key="2">
    <source>
        <dbReference type="Proteomes" id="UP000252172"/>
    </source>
</evidence>
<accession>A0A368N2W7</accession>
<comment type="caution">
    <text evidence="1">The sequence shown here is derived from an EMBL/GenBank/DDBJ whole genome shotgun (WGS) entry which is preliminary data.</text>
</comment>
<keyword evidence="2" id="KW-1185">Reference proteome</keyword>
<evidence type="ECO:0000313" key="1">
    <source>
        <dbReference type="EMBL" id="RCU43871.1"/>
    </source>
</evidence>
<protein>
    <submittedName>
        <fullName evidence="1">Uncharacterized protein</fullName>
    </submittedName>
</protein>
<dbReference type="Proteomes" id="UP000252172">
    <property type="component" value="Unassembled WGS sequence"/>
</dbReference>
<organism evidence="1 2">
    <name type="scientific">Chryseobacterium lacus</name>
    <dbReference type="NCBI Taxonomy" id="2058346"/>
    <lineage>
        <taxon>Bacteria</taxon>
        <taxon>Pseudomonadati</taxon>
        <taxon>Bacteroidota</taxon>
        <taxon>Flavobacteriia</taxon>
        <taxon>Flavobacteriales</taxon>
        <taxon>Weeksellaceae</taxon>
        <taxon>Chryseobacterium group</taxon>
        <taxon>Chryseobacterium</taxon>
    </lineage>
</organism>
<proteinExistence type="predicted"/>